<accession>A0ABU3SSS1</accession>
<feature type="signal peptide" evidence="1">
    <location>
        <begin position="1"/>
        <end position="20"/>
    </location>
</feature>
<sequence length="143" mass="15517">MKITLVCLVSCLFLSMNAAARDDRLKFPIEPLLSSEKAKQALLDIPIYFAGQPHATPVKTYGEMSTNKKTNAFNKSDQEACEWVLLSALKALQEGALKKGMNAVVDIKSNYKHNEFVSSTEFECGAGTFLSGVALKGTAVTLP</sequence>
<comment type="caution">
    <text evidence="2">The sequence shown here is derived from an EMBL/GenBank/DDBJ whole genome shotgun (WGS) entry which is preliminary data.</text>
</comment>
<gene>
    <name evidence="2" type="ORF">RS130_02975</name>
</gene>
<keyword evidence="1" id="KW-0732">Signal</keyword>
<name>A0ABU3SSS1_9ALTE</name>
<reference evidence="2 3" key="1">
    <citation type="submission" date="2023-10" db="EMBL/GenBank/DDBJ databases">
        <title>Glaciecola aquimarina strain GGW-M5 nov., isolated from a coastal seawater.</title>
        <authorList>
            <person name="Bayburt H."/>
            <person name="Kim J.M."/>
            <person name="Choi B.J."/>
            <person name="Jeon C.O."/>
        </authorList>
    </citation>
    <scope>NUCLEOTIDE SEQUENCE [LARGE SCALE GENOMIC DNA]</scope>
    <source>
        <strain evidence="2 3">KCTC 32108</strain>
    </source>
</reference>
<dbReference type="RefSeq" id="WP_316024731.1">
    <property type="nucleotide sequence ID" value="NZ_JAWDIO010000002.1"/>
</dbReference>
<feature type="chain" id="PRO_5047415610" evidence="1">
    <location>
        <begin position="21"/>
        <end position="143"/>
    </location>
</feature>
<evidence type="ECO:0000313" key="2">
    <source>
        <dbReference type="EMBL" id="MDU0353034.1"/>
    </source>
</evidence>
<proteinExistence type="predicted"/>
<evidence type="ECO:0000256" key="1">
    <source>
        <dbReference type="SAM" id="SignalP"/>
    </source>
</evidence>
<protein>
    <submittedName>
        <fullName evidence="2">Excinuclease ABC subunit A</fullName>
    </submittedName>
</protein>
<keyword evidence="3" id="KW-1185">Reference proteome</keyword>
<dbReference type="Proteomes" id="UP001247805">
    <property type="component" value="Unassembled WGS sequence"/>
</dbReference>
<dbReference type="EMBL" id="JAWDIO010000002">
    <property type="protein sequence ID" value="MDU0353034.1"/>
    <property type="molecule type" value="Genomic_DNA"/>
</dbReference>
<organism evidence="2 3">
    <name type="scientific">Paraglaciecola aquimarina</name>
    <dbReference type="NCBI Taxonomy" id="1235557"/>
    <lineage>
        <taxon>Bacteria</taxon>
        <taxon>Pseudomonadati</taxon>
        <taxon>Pseudomonadota</taxon>
        <taxon>Gammaproteobacteria</taxon>
        <taxon>Alteromonadales</taxon>
        <taxon>Alteromonadaceae</taxon>
        <taxon>Paraglaciecola</taxon>
    </lineage>
</organism>
<evidence type="ECO:0000313" key="3">
    <source>
        <dbReference type="Proteomes" id="UP001247805"/>
    </source>
</evidence>